<sequence>MRATTANGVEDGQASVSDHKESPEQWQPRLDQVRVGWQRLCELYKEVEVEAPAALTVLAGLRVRVGLLTGLAADEVLVQKRMGASSITYGGAALVLAKAVQVTLSAATFVKLPVEELRAAGISVVHMGQHLVALGEGKGATALELYCACLNTPDHAHRLWAMGPLRTLRQLQPGVLHAPYGTAAIAFMSVVGLPQLKAWKADLAKECVALYQAAAQRLLLHVSGPQLPAGYWVSSAEEEGMVLAAFPCSLQCLHWALLTLTTCMDMDWPQALLDSLLGEEMTACLDTSGSKAGVTQAPATEGDEGQQQGSTAQGTVRLLRGLRLKAGVDVGEVACDLTPANGRFNYRGRCLNRAARINGLAVSGQPLCLPGLLPPLVARPLGKRELRGIPGQVALLQVALAPHAGRAQLEAADRLGLSAPGLQLSRPLQQADT</sequence>
<dbReference type="AlphaFoldDB" id="A0A699YPS8"/>
<feature type="region of interest" description="Disordered" evidence="1">
    <location>
        <begin position="293"/>
        <end position="312"/>
    </location>
</feature>
<organism evidence="2 3">
    <name type="scientific">Haematococcus lacustris</name>
    <name type="common">Green alga</name>
    <name type="synonym">Haematococcus pluvialis</name>
    <dbReference type="NCBI Taxonomy" id="44745"/>
    <lineage>
        <taxon>Eukaryota</taxon>
        <taxon>Viridiplantae</taxon>
        <taxon>Chlorophyta</taxon>
        <taxon>core chlorophytes</taxon>
        <taxon>Chlorophyceae</taxon>
        <taxon>CS clade</taxon>
        <taxon>Chlamydomonadales</taxon>
        <taxon>Haematococcaceae</taxon>
        <taxon>Haematococcus</taxon>
    </lineage>
</organism>
<reference evidence="2 3" key="1">
    <citation type="submission" date="2020-02" db="EMBL/GenBank/DDBJ databases">
        <title>Draft genome sequence of Haematococcus lacustris strain NIES-144.</title>
        <authorList>
            <person name="Morimoto D."/>
            <person name="Nakagawa S."/>
            <person name="Yoshida T."/>
            <person name="Sawayama S."/>
        </authorList>
    </citation>
    <scope>NUCLEOTIDE SEQUENCE [LARGE SCALE GENOMIC DNA]</scope>
    <source>
        <strain evidence="2 3">NIES-144</strain>
    </source>
</reference>
<name>A0A699YPS8_HAELA</name>
<dbReference type="Proteomes" id="UP000485058">
    <property type="component" value="Unassembled WGS sequence"/>
</dbReference>
<evidence type="ECO:0000313" key="3">
    <source>
        <dbReference type="Proteomes" id="UP000485058"/>
    </source>
</evidence>
<protein>
    <recommendedName>
        <fullName evidence="4">Guanylate cyclase domain-containing protein</fullName>
    </recommendedName>
</protein>
<gene>
    <name evidence="2" type="ORF">HaLaN_03751</name>
</gene>
<comment type="caution">
    <text evidence="2">The sequence shown here is derived from an EMBL/GenBank/DDBJ whole genome shotgun (WGS) entry which is preliminary data.</text>
</comment>
<evidence type="ECO:0000256" key="1">
    <source>
        <dbReference type="SAM" id="MobiDB-lite"/>
    </source>
</evidence>
<dbReference type="InterPro" id="IPR029787">
    <property type="entry name" value="Nucleotide_cyclase"/>
</dbReference>
<dbReference type="Gene3D" id="3.30.70.1230">
    <property type="entry name" value="Nucleotide cyclase"/>
    <property type="match status" value="1"/>
</dbReference>
<proteinExistence type="predicted"/>
<evidence type="ECO:0008006" key="4">
    <source>
        <dbReference type="Google" id="ProtNLM"/>
    </source>
</evidence>
<dbReference type="EMBL" id="BLLF01000181">
    <property type="protein sequence ID" value="GFH08734.1"/>
    <property type="molecule type" value="Genomic_DNA"/>
</dbReference>
<evidence type="ECO:0000313" key="2">
    <source>
        <dbReference type="EMBL" id="GFH08734.1"/>
    </source>
</evidence>
<keyword evidence="3" id="KW-1185">Reference proteome</keyword>
<dbReference type="SUPFAM" id="SSF55073">
    <property type="entry name" value="Nucleotide cyclase"/>
    <property type="match status" value="1"/>
</dbReference>
<accession>A0A699YPS8</accession>
<feature type="region of interest" description="Disordered" evidence="1">
    <location>
        <begin position="1"/>
        <end position="27"/>
    </location>
</feature>